<reference evidence="2 3" key="2">
    <citation type="journal article" date="2017" name="Nature">
        <title>The Apostasia genome and the evolution of orchids.</title>
        <authorList>
            <person name="Zhang G.Q."/>
            <person name="Liu K.W."/>
            <person name="Li Z."/>
            <person name="Lohaus R."/>
            <person name="Hsiao Y.Y."/>
            <person name="Niu S.C."/>
            <person name="Wang J.Y."/>
            <person name="Lin Y.C."/>
            <person name="Xu Q."/>
            <person name="Chen L.J."/>
            <person name="Yoshida K."/>
            <person name="Fujiwara S."/>
            <person name="Wang Z.W."/>
            <person name="Zhang Y.Q."/>
            <person name="Mitsuda N."/>
            <person name="Wang M."/>
            <person name="Liu G.H."/>
            <person name="Pecoraro L."/>
            <person name="Huang H.X."/>
            <person name="Xiao X.J."/>
            <person name="Lin M."/>
            <person name="Wu X.Y."/>
            <person name="Wu W.L."/>
            <person name="Chen Y.Y."/>
            <person name="Chang S.B."/>
            <person name="Sakamoto S."/>
            <person name="Ohme-Takagi M."/>
            <person name="Yagi M."/>
            <person name="Zeng S.J."/>
            <person name="Shen C.Y."/>
            <person name="Yeh C.M."/>
            <person name="Luo Y.B."/>
            <person name="Tsai W.C."/>
            <person name="Van de Peer Y."/>
            <person name="Liu Z.J."/>
        </authorList>
    </citation>
    <scope>NUCLEOTIDE SEQUENCE [LARGE SCALE GENOMIC DNA]</scope>
    <source>
        <tissue evidence="2">The whole plant</tissue>
    </source>
</reference>
<sequence>MPTTLIFTKNIEFVDDMLMFQDLKGYMQSNGCHTAFLSALDISTKCGIGSCLRSLYKQLVPKASDVVDVPLIASWYCKDKNYDKPIIVIIEDMEQCDSEVLVDFIKMLSERVMKIPIIFILGVTTSFDALRKLLLSSVTHYLLLCKFTLEFLRRRMDSLIEYVLALKLACIKHLSGEPLSFLCPGMLHEDCEAFWSGKCESLSEVLRSYTFDLPSCQRGKTTGDNNLAQGLSKLKWLQNNWSYVVLCLFKVGQQLLSPLTASHESVNGGFISQAIQKVRELPSDSLYQLLGQWSLHNEEVIEMDKEVKVVHSMRNLPSDGHTSKERHTVNIHGCLACSARKKGTPFLNDEATMLLVKLLIKFLVPIENVPFHEIFFFKDVASLKSSLIGDPRSVI</sequence>
<dbReference type="AlphaFoldDB" id="A0A2I0W203"/>
<keyword evidence="3" id="KW-1185">Reference proteome</keyword>
<dbReference type="Pfam" id="PF07034">
    <property type="entry name" value="ORC3_N"/>
    <property type="match status" value="1"/>
</dbReference>
<organism evidence="2 3">
    <name type="scientific">Dendrobium catenatum</name>
    <dbReference type="NCBI Taxonomy" id="906689"/>
    <lineage>
        <taxon>Eukaryota</taxon>
        <taxon>Viridiplantae</taxon>
        <taxon>Streptophyta</taxon>
        <taxon>Embryophyta</taxon>
        <taxon>Tracheophyta</taxon>
        <taxon>Spermatophyta</taxon>
        <taxon>Magnoliopsida</taxon>
        <taxon>Liliopsida</taxon>
        <taxon>Asparagales</taxon>
        <taxon>Orchidaceae</taxon>
        <taxon>Epidendroideae</taxon>
        <taxon>Malaxideae</taxon>
        <taxon>Dendrobiinae</taxon>
        <taxon>Dendrobium</taxon>
    </lineage>
</organism>
<dbReference type="GO" id="GO:0031261">
    <property type="term" value="C:DNA replication preinitiation complex"/>
    <property type="evidence" value="ECO:0007669"/>
    <property type="project" value="TreeGrafter"/>
</dbReference>
<evidence type="ECO:0000259" key="1">
    <source>
        <dbReference type="Pfam" id="PF07034"/>
    </source>
</evidence>
<dbReference type="PANTHER" id="PTHR12748:SF0">
    <property type="entry name" value="ORIGIN RECOGNITION COMPLEX SUBUNIT 3"/>
    <property type="match status" value="1"/>
</dbReference>
<accession>A0A2I0W203</accession>
<evidence type="ECO:0000313" key="2">
    <source>
        <dbReference type="EMBL" id="PKU69682.1"/>
    </source>
</evidence>
<evidence type="ECO:0000313" key="3">
    <source>
        <dbReference type="Proteomes" id="UP000233837"/>
    </source>
</evidence>
<dbReference type="PANTHER" id="PTHR12748">
    <property type="entry name" value="ORIGIN RECOGNITION COMPLEX SUBUNIT 3"/>
    <property type="match status" value="1"/>
</dbReference>
<dbReference type="InterPro" id="IPR020795">
    <property type="entry name" value="ORC3"/>
</dbReference>
<feature type="domain" description="Origin recognition complex subunit 3 N-terminal" evidence="1">
    <location>
        <begin position="2"/>
        <end position="190"/>
    </location>
</feature>
<dbReference type="Proteomes" id="UP000233837">
    <property type="component" value="Unassembled WGS sequence"/>
</dbReference>
<name>A0A2I0W203_9ASPA</name>
<reference evidence="2 3" key="1">
    <citation type="journal article" date="2016" name="Sci. Rep.">
        <title>The Dendrobium catenatum Lindl. genome sequence provides insights into polysaccharide synthase, floral development and adaptive evolution.</title>
        <authorList>
            <person name="Zhang G.Q."/>
            <person name="Xu Q."/>
            <person name="Bian C."/>
            <person name="Tsai W.C."/>
            <person name="Yeh C.M."/>
            <person name="Liu K.W."/>
            <person name="Yoshida K."/>
            <person name="Zhang L.S."/>
            <person name="Chang S.B."/>
            <person name="Chen F."/>
            <person name="Shi Y."/>
            <person name="Su Y.Y."/>
            <person name="Zhang Y.Q."/>
            <person name="Chen L.J."/>
            <person name="Yin Y."/>
            <person name="Lin M."/>
            <person name="Huang H."/>
            <person name="Deng H."/>
            <person name="Wang Z.W."/>
            <person name="Zhu S.L."/>
            <person name="Zhao X."/>
            <person name="Deng C."/>
            <person name="Niu S.C."/>
            <person name="Huang J."/>
            <person name="Wang M."/>
            <person name="Liu G.H."/>
            <person name="Yang H.J."/>
            <person name="Xiao X.J."/>
            <person name="Hsiao Y.Y."/>
            <person name="Wu W.L."/>
            <person name="Chen Y.Y."/>
            <person name="Mitsuda N."/>
            <person name="Ohme-Takagi M."/>
            <person name="Luo Y.B."/>
            <person name="Van de Peer Y."/>
            <person name="Liu Z.J."/>
        </authorList>
    </citation>
    <scope>NUCLEOTIDE SEQUENCE [LARGE SCALE GENOMIC DNA]</scope>
    <source>
        <tissue evidence="2">The whole plant</tissue>
    </source>
</reference>
<dbReference type="GO" id="GO:0003688">
    <property type="term" value="F:DNA replication origin binding"/>
    <property type="evidence" value="ECO:0007669"/>
    <property type="project" value="TreeGrafter"/>
</dbReference>
<dbReference type="GO" id="GO:0006270">
    <property type="term" value="P:DNA replication initiation"/>
    <property type="evidence" value="ECO:0007669"/>
    <property type="project" value="TreeGrafter"/>
</dbReference>
<proteinExistence type="predicted"/>
<protein>
    <recommendedName>
        <fullName evidence="1">Origin recognition complex subunit 3 N-terminal domain-containing protein</fullName>
    </recommendedName>
</protein>
<gene>
    <name evidence="2" type="ORF">MA16_Dca023249</name>
</gene>
<dbReference type="CDD" id="cd20704">
    <property type="entry name" value="Orc3"/>
    <property type="match status" value="1"/>
</dbReference>
<dbReference type="InterPro" id="IPR045667">
    <property type="entry name" value="ORC3_N"/>
</dbReference>
<dbReference type="EMBL" id="KZ503012">
    <property type="protein sequence ID" value="PKU69682.1"/>
    <property type="molecule type" value="Genomic_DNA"/>
</dbReference>
<dbReference type="GO" id="GO:0005664">
    <property type="term" value="C:nuclear origin of replication recognition complex"/>
    <property type="evidence" value="ECO:0007669"/>
    <property type="project" value="InterPro"/>
</dbReference>
<dbReference type="GO" id="GO:0005656">
    <property type="term" value="C:nuclear pre-replicative complex"/>
    <property type="evidence" value="ECO:0007669"/>
    <property type="project" value="TreeGrafter"/>
</dbReference>
<dbReference type="STRING" id="906689.A0A2I0W203"/>